<feature type="domain" description="D-serine dehydratase-like" evidence="3">
    <location>
        <begin position="250"/>
        <end position="348"/>
    </location>
</feature>
<dbReference type="Gene3D" id="3.20.20.10">
    <property type="entry name" value="Alanine racemase"/>
    <property type="match status" value="1"/>
</dbReference>
<comment type="similarity">
    <text evidence="1">Belongs to the DSD1 family.</text>
</comment>
<dbReference type="InterPro" id="IPR042208">
    <property type="entry name" value="D-ser_dehydrat-like_sf"/>
</dbReference>
<evidence type="ECO:0000256" key="2">
    <source>
        <dbReference type="ARBA" id="ARBA00023239"/>
    </source>
</evidence>
<dbReference type="SMART" id="SM01119">
    <property type="entry name" value="D-ser_dehydrat"/>
    <property type="match status" value="1"/>
</dbReference>
<evidence type="ECO:0000259" key="3">
    <source>
        <dbReference type="SMART" id="SM01119"/>
    </source>
</evidence>
<dbReference type="InterPro" id="IPR001608">
    <property type="entry name" value="Ala_racemase_N"/>
</dbReference>
<gene>
    <name evidence="4" type="ORF">SH1V18_47320</name>
</gene>
<evidence type="ECO:0000313" key="5">
    <source>
        <dbReference type="Proteomes" id="UP001144256"/>
    </source>
</evidence>
<dbReference type="RefSeq" id="WP_281819722.1">
    <property type="nucleotide sequence ID" value="NZ_BRLB01000029.1"/>
</dbReference>
<dbReference type="InterPro" id="IPR051466">
    <property type="entry name" value="D-amino_acid_metab_enzyme"/>
</dbReference>
<keyword evidence="5" id="KW-1185">Reference proteome</keyword>
<dbReference type="InterPro" id="IPR026956">
    <property type="entry name" value="D-ser_dehydrat-like_dom"/>
</dbReference>
<organism evidence="4 5">
    <name type="scientific">Vallitalea longa</name>
    <dbReference type="NCBI Taxonomy" id="2936439"/>
    <lineage>
        <taxon>Bacteria</taxon>
        <taxon>Bacillati</taxon>
        <taxon>Bacillota</taxon>
        <taxon>Clostridia</taxon>
        <taxon>Lachnospirales</taxon>
        <taxon>Vallitaleaceae</taxon>
        <taxon>Vallitalea</taxon>
    </lineage>
</organism>
<accession>A0A9W6DI47</accession>
<dbReference type="AlphaFoldDB" id="A0A9W6DI47"/>
<dbReference type="EMBL" id="BRLB01000029">
    <property type="protein sequence ID" value="GKX32252.1"/>
    <property type="molecule type" value="Genomic_DNA"/>
</dbReference>
<protein>
    <submittedName>
        <fullName evidence="4">Alanine racemase</fullName>
    </submittedName>
</protein>
<dbReference type="PANTHER" id="PTHR28004">
    <property type="entry name" value="ZGC:162816-RELATED"/>
    <property type="match status" value="1"/>
</dbReference>
<dbReference type="Gene3D" id="2.40.37.20">
    <property type="entry name" value="D-serine dehydratase-like domain"/>
    <property type="match status" value="1"/>
</dbReference>
<dbReference type="GO" id="GO:0036088">
    <property type="term" value="P:D-serine catabolic process"/>
    <property type="evidence" value="ECO:0007669"/>
    <property type="project" value="TreeGrafter"/>
</dbReference>
<dbReference type="InterPro" id="IPR029066">
    <property type="entry name" value="PLP-binding_barrel"/>
</dbReference>
<sequence>MKIDTPKVIIDYDIMKNNIHKMQELVSNNSCSLRPHIKTHKIPDIAKMQIEAGAVGISVAKIGEAEVMADAGIDDIFIAYPIIGEDKIKRLLKLNKKIRLIVGTESIYAIKQLDKYAKEDNQILELRVEIDTGMGRSGVEYQKVESFFDNIAGFSNINITGIFTFKGLIYNGEVTRDAKNAGYEESNMMVDLANRLRKKGFDIKDISVGSTPTAKYACMVEGVTEVRPGTYVFNDQMLVNLNVCEEKDCAARVLSTIVSKQKFGKAIIDGGNKTFSTDASMDKFPYFLKGYGKVVGYDNITLSGLSEEHGTILIDNDNGELSIGDTISIIPNHVCTTINLHNELAFVSNNNIIDKKMVSARGMVY</sequence>
<dbReference type="Pfam" id="PF01168">
    <property type="entry name" value="Ala_racemase_N"/>
    <property type="match status" value="1"/>
</dbReference>
<name>A0A9W6DI47_9FIRM</name>
<reference evidence="4" key="1">
    <citation type="submission" date="2022-06" db="EMBL/GenBank/DDBJ databases">
        <title>Vallitalea longa sp. nov., an anaerobic bacterium isolated from marine sediment.</title>
        <authorList>
            <person name="Hirano S."/>
            <person name="Terahara T."/>
            <person name="Mori K."/>
            <person name="Hamada M."/>
            <person name="Matsumoto R."/>
            <person name="Kobayashi T."/>
        </authorList>
    </citation>
    <scope>NUCLEOTIDE SEQUENCE</scope>
    <source>
        <strain evidence="4">SH18-1</strain>
    </source>
</reference>
<evidence type="ECO:0000313" key="4">
    <source>
        <dbReference type="EMBL" id="GKX32252.1"/>
    </source>
</evidence>
<dbReference type="Pfam" id="PF14031">
    <property type="entry name" value="D-ser_dehydrat"/>
    <property type="match status" value="1"/>
</dbReference>
<dbReference type="Proteomes" id="UP001144256">
    <property type="component" value="Unassembled WGS sequence"/>
</dbReference>
<proteinExistence type="inferred from homology"/>
<dbReference type="SUPFAM" id="SSF51419">
    <property type="entry name" value="PLP-binding barrel"/>
    <property type="match status" value="1"/>
</dbReference>
<keyword evidence="2" id="KW-0456">Lyase</keyword>
<dbReference type="PANTHER" id="PTHR28004:SF2">
    <property type="entry name" value="D-SERINE DEHYDRATASE"/>
    <property type="match status" value="1"/>
</dbReference>
<comment type="caution">
    <text evidence="4">The sequence shown here is derived from an EMBL/GenBank/DDBJ whole genome shotgun (WGS) entry which is preliminary data.</text>
</comment>
<dbReference type="GO" id="GO:0008721">
    <property type="term" value="F:D-serine ammonia-lyase activity"/>
    <property type="evidence" value="ECO:0007669"/>
    <property type="project" value="TreeGrafter"/>
</dbReference>
<evidence type="ECO:0000256" key="1">
    <source>
        <dbReference type="ARBA" id="ARBA00005323"/>
    </source>
</evidence>